<organism evidence="8 9">
    <name type="scientific">Stachybotrys chartarum (strain CBS 109288 / IBT 7711)</name>
    <name type="common">Toxic black mold</name>
    <name type="synonym">Stilbospora chartarum</name>
    <dbReference type="NCBI Taxonomy" id="1280523"/>
    <lineage>
        <taxon>Eukaryota</taxon>
        <taxon>Fungi</taxon>
        <taxon>Dikarya</taxon>
        <taxon>Ascomycota</taxon>
        <taxon>Pezizomycotina</taxon>
        <taxon>Sordariomycetes</taxon>
        <taxon>Hypocreomycetidae</taxon>
        <taxon>Hypocreales</taxon>
        <taxon>Stachybotryaceae</taxon>
        <taxon>Stachybotrys</taxon>
    </lineage>
</organism>
<dbReference type="InterPro" id="IPR045135">
    <property type="entry name" value="Rpn7_N"/>
</dbReference>
<evidence type="ECO:0000313" key="9">
    <source>
        <dbReference type="Proteomes" id="UP000028045"/>
    </source>
</evidence>
<dbReference type="GO" id="GO:0005737">
    <property type="term" value="C:cytoplasm"/>
    <property type="evidence" value="ECO:0007669"/>
    <property type="project" value="UniProtKB-SubCell"/>
</dbReference>
<dbReference type="AlphaFoldDB" id="A0A084APV7"/>
<dbReference type="OrthoDB" id="422427at2759"/>
<dbReference type="PROSITE" id="PS50250">
    <property type="entry name" value="PCI"/>
    <property type="match status" value="1"/>
</dbReference>
<dbReference type="PANTHER" id="PTHR14145:SF2">
    <property type="entry name" value="COP9 SIGNALOSOME COMPLEX SUBUNIT 1"/>
    <property type="match status" value="1"/>
</dbReference>
<dbReference type="InterPro" id="IPR019585">
    <property type="entry name" value="Rpn7/CSN1"/>
</dbReference>
<comment type="subcellular location">
    <subcellularLocation>
        <location evidence="2">Cytoplasm</location>
    </subcellularLocation>
    <subcellularLocation>
        <location evidence="1">Nucleus</location>
    </subcellularLocation>
</comment>
<dbReference type="SUPFAM" id="SSF46785">
    <property type="entry name" value="Winged helix' DNA-binding domain"/>
    <property type="match status" value="1"/>
</dbReference>
<evidence type="ECO:0000256" key="4">
    <source>
        <dbReference type="ARBA" id="ARBA00022490"/>
    </source>
</evidence>
<keyword evidence="6" id="KW-0539">Nucleus</keyword>
<dbReference type="Proteomes" id="UP000028045">
    <property type="component" value="Unassembled WGS sequence"/>
</dbReference>
<protein>
    <recommendedName>
        <fullName evidence="7">PCI domain-containing protein</fullName>
    </recommendedName>
</protein>
<comment type="similarity">
    <text evidence="3">Belongs to the CSN1 family.</text>
</comment>
<sequence length="469" mass="52762">MAVSSQLTAFFHQMENLGGVVVREQPKLDLDLYIQNYDGPTRFERLLLIGKCCVPLSVDALKAAVVESKKGRNVSQYREAWECIRIAAPNEPEAARDDAWIDKTEAANKAETARLESELKSYRHNLIKESIRMGNEDLGRHFESIGKLNEAIEAYGRMRQDVSTTKQIIDGGMRLVNVCLQRRDWSLAMNNVGKITGIQGENEKSLQAFAKVVSGVALLGLGHFGEAAKNFLQINFVVPSSEYRHIISANDIAIYGGLLALATMDRKELQARVLENQSFRTFLEHEPHIRKAISLFVNGRYSSCLSILESVRTDYLLDIYLQKHIPAIYTRIRTKCIVQYFIPFSCVTLESLDTAFAQPGQTVHKELVTMIRDGELRARIDAKNKLLVAVRPDPRLEMQKNALDVARAYEKEAKERLRRISIIAAGLDIPATKKQNYTTAGAQEADEAWYGDEGNWPAATHHTTEAESH</sequence>
<dbReference type="Pfam" id="PF10602">
    <property type="entry name" value="RPN7"/>
    <property type="match status" value="1"/>
</dbReference>
<proteinExistence type="inferred from homology"/>
<dbReference type="PANTHER" id="PTHR14145">
    <property type="entry name" value="26S PROTESOME SUBUNIT 6"/>
    <property type="match status" value="1"/>
</dbReference>
<dbReference type="InterPro" id="IPR036390">
    <property type="entry name" value="WH_DNA-bd_sf"/>
</dbReference>
<evidence type="ECO:0000256" key="5">
    <source>
        <dbReference type="ARBA" id="ARBA00022790"/>
    </source>
</evidence>
<dbReference type="SMART" id="SM00088">
    <property type="entry name" value="PINT"/>
    <property type="match status" value="1"/>
</dbReference>
<reference evidence="8 9" key="1">
    <citation type="journal article" date="2014" name="BMC Genomics">
        <title>Comparative genome sequencing reveals chemotype-specific gene clusters in the toxigenic black mold Stachybotrys.</title>
        <authorList>
            <person name="Semeiks J."/>
            <person name="Borek D."/>
            <person name="Otwinowski Z."/>
            <person name="Grishin N.V."/>
        </authorList>
    </citation>
    <scope>NUCLEOTIDE SEQUENCE [LARGE SCALE GENOMIC DNA]</scope>
    <source>
        <strain evidence="9">CBS 109288 / IBT 7711</strain>
    </source>
</reference>
<dbReference type="HOGENOM" id="CLU_022348_1_1_1"/>
<dbReference type="InterPro" id="IPR000717">
    <property type="entry name" value="PCI_dom"/>
</dbReference>
<evidence type="ECO:0000256" key="6">
    <source>
        <dbReference type="ARBA" id="ARBA00023242"/>
    </source>
</evidence>
<dbReference type="GO" id="GO:0008180">
    <property type="term" value="C:COP9 signalosome"/>
    <property type="evidence" value="ECO:0007669"/>
    <property type="project" value="UniProtKB-KW"/>
</dbReference>
<evidence type="ECO:0000256" key="3">
    <source>
        <dbReference type="ARBA" id="ARBA00008793"/>
    </source>
</evidence>
<gene>
    <name evidence="8" type="ORF">S7711_04587</name>
</gene>
<keyword evidence="4" id="KW-0963">Cytoplasm</keyword>
<name>A0A084APV7_STACB</name>
<evidence type="ECO:0000259" key="7">
    <source>
        <dbReference type="PROSITE" id="PS50250"/>
    </source>
</evidence>
<keyword evidence="9" id="KW-1185">Reference proteome</keyword>
<evidence type="ECO:0000313" key="8">
    <source>
        <dbReference type="EMBL" id="KEY67336.1"/>
    </source>
</evidence>
<dbReference type="Gene3D" id="1.25.40.570">
    <property type="match status" value="1"/>
</dbReference>
<feature type="domain" description="PCI" evidence="7">
    <location>
        <begin position="230"/>
        <end position="394"/>
    </location>
</feature>
<dbReference type="Pfam" id="PF01399">
    <property type="entry name" value="PCI"/>
    <property type="match status" value="1"/>
</dbReference>
<evidence type="ECO:0000256" key="2">
    <source>
        <dbReference type="ARBA" id="ARBA00004496"/>
    </source>
</evidence>
<keyword evidence="5" id="KW-0736">Signalosome</keyword>
<accession>A0A084APV7</accession>
<dbReference type="EMBL" id="KL648624">
    <property type="protein sequence ID" value="KEY67336.1"/>
    <property type="molecule type" value="Genomic_DNA"/>
</dbReference>
<evidence type="ECO:0000256" key="1">
    <source>
        <dbReference type="ARBA" id="ARBA00004123"/>
    </source>
</evidence>